<dbReference type="RefSeq" id="WP_345254020.1">
    <property type="nucleotide sequence ID" value="NZ_BAABGY010000005.1"/>
</dbReference>
<comment type="cofactor">
    <cofactor evidence="1 5">
        <name>Mg(2+)</name>
        <dbReference type="ChEBI" id="CHEBI:18420"/>
    </cofactor>
</comment>
<feature type="binding site" evidence="5">
    <location>
        <position position="82"/>
    </location>
    <ligand>
        <name>Mg(2+)</name>
        <dbReference type="ChEBI" id="CHEBI:18420"/>
        <label>1</label>
    </ligand>
</feature>
<dbReference type="InterPro" id="IPR008162">
    <property type="entry name" value="Pyrophosphatase"/>
</dbReference>
<reference evidence="7" key="1">
    <citation type="journal article" date="2019" name="Int. J. Syst. Evol. Microbiol.">
        <title>The Global Catalogue of Microorganisms (GCM) 10K type strain sequencing project: providing services to taxonomists for standard genome sequencing and annotation.</title>
        <authorList>
            <consortium name="The Broad Institute Genomics Platform"/>
            <consortium name="The Broad Institute Genome Sequencing Center for Infectious Disease"/>
            <person name="Wu L."/>
            <person name="Ma J."/>
        </authorList>
    </citation>
    <scope>NUCLEOTIDE SEQUENCE [LARGE SCALE GENOMIC DNA]</scope>
    <source>
        <strain evidence="7">JCM 17919</strain>
    </source>
</reference>
<feature type="binding site" evidence="5">
    <location>
        <position position="77"/>
    </location>
    <ligand>
        <name>Mg(2+)</name>
        <dbReference type="ChEBI" id="CHEBI:18420"/>
        <label>1</label>
    </ligand>
</feature>
<evidence type="ECO:0000313" key="6">
    <source>
        <dbReference type="EMBL" id="GAA4323845.1"/>
    </source>
</evidence>
<evidence type="ECO:0000256" key="3">
    <source>
        <dbReference type="ARBA" id="ARBA00022801"/>
    </source>
</evidence>
<organism evidence="6 7">
    <name type="scientific">Flaviaesturariibacter amylovorans</name>
    <dbReference type="NCBI Taxonomy" id="1084520"/>
    <lineage>
        <taxon>Bacteria</taxon>
        <taxon>Pseudomonadati</taxon>
        <taxon>Bacteroidota</taxon>
        <taxon>Chitinophagia</taxon>
        <taxon>Chitinophagales</taxon>
        <taxon>Chitinophagaceae</taxon>
        <taxon>Flaviaestuariibacter</taxon>
    </lineage>
</organism>
<evidence type="ECO:0000313" key="7">
    <source>
        <dbReference type="Proteomes" id="UP001501725"/>
    </source>
</evidence>
<feature type="binding site" evidence="5">
    <location>
        <position position="151"/>
    </location>
    <ligand>
        <name>substrate</name>
    </ligand>
</feature>
<keyword evidence="4 5" id="KW-0460">Magnesium</keyword>
<dbReference type="CDD" id="cd00412">
    <property type="entry name" value="pyrophosphatase"/>
    <property type="match status" value="1"/>
</dbReference>
<evidence type="ECO:0000256" key="1">
    <source>
        <dbReference type="ARBA" id="ARBA00001946"/>
    </source>
</evidence>
<feature type="binding site" evidence="5">
    <location>
        <position position="41"/>
    </location>
    <ligand>
        <name>substrate</name>
    </ligand>
</feature>
<protein>
    <recommendedName>
        <fullName evidence="5">Inorganic pyrophosphatase</fullName>
        <ecNumber evidence="5">3.6.1.1</ecNumber>
    </recommendedName>
    <alternativeName>
        <fullName evidence="5">Pyrophosphate phospho-hydrolase</fullName>
        <shortName evidence="5">PPase</shortName>
    </alternativeName>
</protein>
<dbReference type="SUPFAM" id="SSF50324">
    <property type="entry name" value="Inorganic pyrophosphatase"/>
    <property type="match status" value="1"/>
</dbReference>
<evidence type="ECO:0000256" key="2">
    <source>
        <dbReference type="ARBA" id="ARBA00022723"/>
    </source>
</evidence>
<evidence type="ECO:0000256" key="4">
    <source>
        <dbReference type="ARBA" id="ARBA00022842"/>
    </source>
</evidence>
<dbReference type="PANTHER" id="PTHR10286">
    <property type="entry name" value="INORGANIC PYROPHOSPHATASE"/>
    <property type="match status" value="1"/>
</dbReference>
<comment type="function">
    <text evidence="5">Catalyzes the hydrolysis of inorganic pyrophosphate (PPi) forming two phosphate ions.</text>
</comment>
<evidence type="ECO:0000256" key="5">
    <source>
        <dbReference type="HAMAP-Rule" id="MF_00209"/>
    </source>
</evidence>
<dbReference type="InterPro" id="IPR036649">
    <property type="entry name" value="Pyrophosphatase_sf"/>
</dbReference>
<dbReference type="EMBL" id="BAABGY010000005">
    <property type="protein sequence ID" value="GAA4323845.1"/>
    <property type="molecule type" value="Genomic_DNA"/>
</dbReference>
<feature type="binding site" evidence="5">
    <location>
        <position position="55"/>
    </location>
    <ligand>
        <name>substrate</name>
    </ligand>
</feature>
<comment type="subcellular location">
    <subcellularLocation>
        <location evidence="5">Cytoplasm</location>
    </subcellularLocation>
</comment>
<sequence length="189" mass="21695">MTMKKTPTIQVLHPWHGAHFGTKAPQRVNALIEITQGSRTKYEIDKETGLLRLDRVIYSSFHYPVNYGFIPQTLGLDGDPLDILVLCSQPIQTLCLVDATIIGNMQMIDNGEEDDKIIAIATKDPSVNHMQEIDDLPRHFFNELKNYFEQYKVLENKEVVIEDFQPREVAYKIVEDAIALYKETFTHEG</sequence>
<name>A0ABP8GG99_9BACT</name>
<feature type="binding site" evidence="5">
    <location>
        <position position="114"/>
    </location>
    <ligand>
        <name>Mg(2+)</name>
        <dbReference type="ChEBI" id="CHEBI:18420"/>
        <label>1</label>
    </ligand>
</feature>
<keyword evidence="2 5" id="KW-0479">Metal-binding</keyword>
<accession>A0ABP8GG99</accession>
<dbReference type="Proteomes" id="UP001501725">
    <property type="component" value="Unassembled WGS sequence"/>
</dbReference>
<feature type="binding site" evidence="5">
    <location>
        <position position="67"/>
    </location>
    <ligand>
        <name>substrate</name>
    </ligand>
</feature>
<comment type="catalytic activity">
    <reaction evidence="5">
        <text>diphosphate + H2O = 2 phosphate + H(+)</text>
        <dbReference type="Rhea" id="RHEA:24576"/>
        <dbReference type="ChEBI" id="CHEBI:15377"/>
        <dbReference type="ChEBI" id="CHEBI:15378"/>
        <dbReference type="ChEBI" id="CHEBI:33019"/>
        <dbReference type="ChEBI" id="CHEBI:43474"/>
        <dbReference type="EC" id="3.6.1.1"/>
    </reaction>
</comment>
<keyword evidence="7" id="KW-1185">Reference proteome</keyword>
<comment type="similarity">
    <text evidence="5">Belongs to the PPase family.</text>
</comment>
<dbReference type="HAMAP" id="MF_00209">
    <property type="entry name" value="Inorganic_PPase"/>
    <property type="match status" value="1"/>
</dbReference>
<dbReference type="PROSITE" id="PS00387">
    <property type="entry name" value="PPASE"/>
    <property type="match status" value="1"/>
</dbReference>
<dbReference type="Pfam" id="PF00719">
    <property type="entry name" value="Pyrophosphatase"/>
    <property type="match status" value="1"/>
</dbReference>
<dbReference type="Gene3D" id="3.90.80.10">
    <property type="entry name" value="Inorganic pyrophosphatase"/>
    <property type="match status" value="1"/>
</dbReference>
<gene>
    <name evidence="5" type="primary">ppa</name>
    <name evidence="6" type="ORF">GCM10023184_10850</name>
</gene>
<comment type="caution">
    <text evidence="6">The sequence shown here is derived from an EMBL/GenBank/DDBJ whole genome shotgun (WGS) entry which is preliminary data.</text>
</comment>
<comment type="subunit">
    <text evidence="5">Homohexamer.</text>
</comment>
<proteinExistence type="inferred from homology"/>
<feature type="binding site" evidence="5">
    <location>
        <position position="82"/>
    </location>
    <ligand>
        <name>Mg(2+)</name>
        <dbReference type="ChEBI" id="CHEBI:18420"/>
        <label>2</label>
    </ligand>
</feature>
<keyword evidence="5" id="KW-0963">Cytoplasm</keyword>
<keyword evidence="3 5" id="KW-0378">Hydrolase</keyword>
<dbReference type="EC" id="3.6.1.1" evidence="5"/>